<dbReference type="InterPro" id="IPR036867">
    <property type="entry name" value="R3H_dom_sf"/>
</dbReference>
<keyword evidence="5" id="KW-0963">Cytoplasm</keyword>
<comment type="subcellular location">
    <subcellularLocation>
        <location evidence="2">Cytoplasm</location>
    </subcellularLocation>
    <subcellularLocation>
        <location evidence="1">Nucleus</location>
    </subcellularLocation>
</comment>
<dbReference type="GO" id="GO:0006397">
    <property type="term" value="P:mRNA processing"/>
    <property type="evidence" value="ECO:0007669"/>
    <property type="project" value="UniProtKB-KW"/>
</dbReference>
<dbReference type="Proteomes" id="UP000234254">
    <property type="component" value="Unassembled WGS sequence"/>
</dbReference>
<dbReference type="CDD" id="cd02646">
    <property type="entry name" value="R3H_G-patch"/>
    <property type="match status" value="1"/>
</dbReference>
<keyword evidence="13" id="KW-1185">Reference proteome</keyword>
<evidence type="ECO:0000256" key="6">
    <source>
        <dbReference type="ARBA" id="ARBA00022664"/>
    </source>
</evidence>
<feature type="compositionally biased region" description="Basic and acidic residues" evidence="9">
    <location>
        <begin position="262"/>
        <end position="274"/>
    </location>
</feature>
<dbReference type="SMART" id="SM00443">
    <property type="entry name" value="G_patch"/>
    <property type="match status" value="1"/>
</dbReference>
<comment type="caution">
    <text evidence="12">The sequence shown here is derived from an EMBL/GenBank/DDBJ whole genome shotgun (WGS) entry which is preliminary data.</text>
</comment>
<name>A0A2I1DCS4_ASPC2</name>
<dbReference type="VEuPathDB" id="FungiDB:P168DRAFT_322916"/>
<keyword evidence="7" id="KW-0508">mRNA splicing</keyword>
<comment type="similarity">
    <text evidence="3">Belongs to the SQS1 family.</text>
</comment>
<feature type="compositionally biased region" description="Basic and acidic residues" evidence="9">
    <location>
        <begin position="84"/>
        <end position="100"/>
    </location>
</feature>
<feature type="region of interest" description="Disordered" evidence="9">
    <location>
        <begin position="320"/>
        <end position="350"/>
    </location>
</feature>
<dbReference type="GO" id="GO:0003676">
    <property type="term" value="F:nucleic acid binding"/>
    <property type="evidence" value="ECO:0007669"/>
    <property type="project" value="UniProtKB-UniRule"/>
</dbReference>
<evidence type="ECO:0000256" key="7">
    <source>
        <dbReference type="ARBA" id="ARBA00023187"/>
    </source>
</evidence>
<dbReference type="OrthoDB" id="21470at2759"/>
<gene>
    <name evidence="12" type="ORF">P168DRAFT_322916</name>
</gene>
<evidence type="ECO:0000256" key="3">
    <source>
        <dbReference type="ARBA" id="ARBA00010306"/>
    </source>
</evidence>
<feature type="compositionally biased region" description="Basic and acidic residues" evidence="9">
    <location>
        <begin position="172"/>
        <end position="184"/>
    </location>
</feature>
<dbReference type="PANTHER" id="PTHR14195">
    <property type="entry name" value="G PATCH DOMAIN CONTAINING PROTEIN 2"/>
    <property type="match status" value="1"/>
</dbReference>
<evidence type="ECO:0000256" key="8">
    <source>
        <dbReference type="ARBA" id="ARBA00023242"/>
    </source>
</evidence>
<proteinExistence type="inferred from homology"/>
<dbReference type="AlphaFoldDB" id="A0A2I1DCS4"/>
<dbReference type="GO" id="GO:0005737">
    <property type="term" value="C:cytoplasm"/>
    <property type="evidence" value="ECO:0007669"/>
    <property type="project" value="UniProtKB-SubCell"/>
</dbReference>
<evidence type="ECO:0000259" key="11">
    <source>
        <dbReference type="PROSITE" id="PS51061"/>
    </source>
</evidence>
<evidence type="ECO:0000313" key="12">
    <source>
        <dbReference type="EMBL" id="PKY07677.1"/>
    </source>
</evidence>
<evidence type="ECO:0000256" key="9">
    <source>
        <dbReference type="SAM" id="MobiDB-lite"/>
    </source>
</evidence>
<sequence>MARSSKAKARNKGRSMPKSHEANPYSHLTMQQEARNTEGRHSWKVGQNLRHQAVHFVSAGGLQPDQENVFEPVGESTISDEQQETAKLEEAIPVEHDKQAHMSFPVDVAGEPSLPKSTPARNLPSQNTSPCDSSEDEIVFRGRQQGKNSFRHLHDTNEYQCPPNASPRAPANRRESLSARECAARGRNRSKSSIPSHAKTTPSSGNRMSMENADFIGLTYRSARGRNRADSSDEDHDMLADYIANMDQDYGESSDDEPDNSDDLRPEAVVEHPLDVNISPLDDTLGPEITAMSSYSPPAVTDDEEHLDVRFTGPYVTANGTLYDERSHSPEDSDSDSTLECAKGSSPDHESPEEILALLYESQQKSAWNGTKGYTSATAFVDTLEHDPYYNLDLMDRVVSQKKKGKVKQHALDMVFSDDELGQHFEQVWHNDRQKKKARKLRREELRTQGLLGRGVTYPDLKQKYSNEMGLDDLKTELRLFLLSPKNSLALPPMPKHRRKLIHDLANPLSLKSQSRGKGVSRFTVLNKTSKTPNYSQKTISRVDQVFLQGRFTHRAIKYWDPSANKPTRHGARRLEKSATYADGDVVGGSAPEIGAENKGRAMLERMGWSMGTPLGAGDNKGILLPVAHVVKNSKTGLG</sequence>
<dbReference type="Gene3D" id="3.30.1370.50">
    <property type="entry name" value="R3H-like domain"/>
    <property type="match status" value="1"/>
</dbReference>
<keyword evidence="6" id="KW-0507">mRNA processing</keyword>
<dbReference type="GeneID" id="36548142"/>
<dbReference type="SMART" id="SM00393">
    <property type="entry name" value="R3H"/>
    <property type="match status" value="1"/>
</dbReference>
<dbReference type="GO" id="GO:0005634">
    <property type="term" value="C:nucleus"/>
    <property type="evidence" value="ECO:0007669"/>
    <property type="project" value="UniProtKB-SubCell"/>
</dbReference>
<feature type="region of interest" description="Disordered" evidence="9">
    <location>
        <begin position="59"/>
        <end position="304"/>
    </location>
</feature>
<dbReference type="InterPro" id="IPR000467">
    <property type="entry name" value="G_patch_dom"/>
</dbReference>
<dbReference type="Pfam" id="PF01585">
    <property type="entry name" value="G-patch"/>
    <property type="match status" value="1"/>
</dbReference>
<feature type="domain" description="R3H" evidence="11">
    <location>
        <begin position="468"/>
        <end position="530"/>
    </location>
</feature>
<dbReference type="GO" id="GO:0008380">
    <property type="term" value="P:RNA splicing"/>
    <property type="evidence" value="ECO:0007669"/>
    <property type="project" value="UniProtKB-KW"/>
</dbReference>
<feature type="region of interest" description="Disordered" evidence="9">
    <location>
        <begin position="1"/>
        <end position="43"/>
    </location>
</feature>
<keyword evidence="8" id="KW-0539">Nucleus</keyword>
<feature type="domain" description="G-patch" evidence="10">
    <location>
        <begin position="596"/>
        <end position="639"/>
    </location>
</feature>
<dbReference type="EMBL" id="MSFM01000001">
    <property type="protein sequence ID" value="PKY07677.1"/>
    <property type="molecule type" value="Genomic_DNA"/>
</dbReference>
<evidence type="ECO:0000256" key="5">
    <source>
        <dbReference type="ARBA" id="ARBA00022490"/>
    </source>
</evidence>
<feature type="compositionally biased region" description="Polar residues" evidence="9">
    <location>
        <begin position="115"/>
        <end position="132"/>
    </location>
</feature>
<dbReference type="InterPro" id="IPR001374">
    <property type="entry name" value="R3H_dom"/>
</dbReference>
<dbReference type="InterPro" id="IPR051189">
    <property type="entry name" value="Splicing_assoc_domain"/>
</dbReference>
<accession>A0A2I1DCS4</accession>
<dbReference type="PROSITE" id="PS51061">
    <property type="entry name" value="R3H"/>
    <property type="match status" value="1"/>
</dbReference>
<evidence type="ECO:0000259" key="10">
    <source>
        <dbReference type="PROSITE" id="PS50174"/>
    </source>
</evidence>
<organism evidence="12 13">
    <name type="scientific">Aspergillus campestris (strain IBT 28561)</name>
    <dbReference type="NCBI Taxonomy" id="1392248"/>
    <lineage>
        <taxon>Eukaryota</taxon>
        <taxon>Fungi</taxon>
        <taxon>Dikarya</taxon>
        <taxon>Ascomycota</taxon>
        <taxon>Pezizomycotina</taxon>
        <taxon>Eurotiomycetes</taxon>
        <taxon>Eurotiomycetidae</taxon>
        <taxon>Eurotiales</taxon>
        <taxon>Aspergillaceae</taxon>
        <taxon>Aspergillus</taxon>
        <taxon>Aspergillus subgen. Circumdati</taxon>
    </lineage>
</organism>
<protein>
    <recommendedName>
        <fullName evidence="4">Protein SQS1</fullName>
    </recommendedName>
</protein>
<reference evidence="12" key="1">
    <citation type="submission" date="2016-12" db="EMBL/GenBank/DDBJ databases">
        <title>The genomes of Aspergillus section Nigri reveals drivers in fungal speciation.</title>
        <authorList>
            <consortium name="DOE Joint Genome Institute"/>
            <person name="Vesth T.C."/>
            <person name="Nybo J."/>
            <person name="Theobald S."/>
            <person name="Brandl J."/>
            <person name="Frisvad J.C."/>
            <person name="Nielsen K.F."/>
            <person name="Lyhne E.K."/>
            <person name="Kogle M.E."/>
            <person name="Kuo A."/>
            <person name="Riley R."/>
            <person name="Clum A."/>
            <person name="Nolan M."/>
            <person name="Lipzen A."/>
            <person name="Salamov A."/>
            <person name="Henrissat B."/>
            <person name="Wiebenga A."/>
            <person name="De vries R.P."/>
            <person name="Grigoriev I.V."/>
            <person name="Mortensen U.H."/>
            <person name="Andersen M.R."/>
            <person name="Baker S.E."/>
        </authorList>
    </citation>
    <scope>NUCLEOTIDE SEQUENCE</scope>
    <source>
        <strain evidence="12">IBT 28561</strain>
    </source>
</reference>
<dbReference type="SUPFAM" id="SSF82708">
    <property type="entry name" value="R3H domain"/>
    <property type="match status" value="1"/>
</dbReference>
<dbReference type="InterPro" id="IPR034082">
    <property type="entry name" value="R3H_G-patch"/>
</dbReference>
<dbReference type="PROSITE" id="PS50174">
    <property type="entry name" value="G_PATCH"/>
    <property type="match status" value="1"/>
</dbReference>
<evidence type="ECO:0000256" key="4">
    <source>
        <dbReference type="ARBA" id="ARBA00018964"/>
    </source>
</evidence>
<evidence type="ECO:0000256" key="2">
    <source>
        <dbReference type="ARBA" id="ARBA00004496"/>
    </source>
</evidence>
<evidence type="ECO:0000256" key="1">
    <source>
        <dbReference type="ARBA" id="ARBA00004123"/>
    </source>
</evidence>
<feature type="compositionally biased region" description="Acidic residues" evidence="9">
    <location>
        <begin position="249"/>
        <end position="261"/>
    </location>
</feature>
<feature type="compositionally biased region" description="Polar residues" evidence="9">
    <location>
        <begin position="191"/>
        <end position="209"/>
    </location>
</feature>
<evidence type="ECO:0000313" key="13">
    <source>
        <dbReference type="Proteomes" id="UP000234254"/>
    </source>
</evidence>
<dbReference type="RefSeq" id="XP_024696271.1">
    <property type="nucleotide sequence ID" value="XM_024840618.1"/>
</dbReference>
<feature type="compositionally biased region" description="Basic residues" evidence="9">
    <location>
        <begin position="1"/>
        <end position="17"/>
    </location>
</feature>
<dbReference type="Pfam" id="PF01424">
    <property type="entry name" value="R3H"/>
    <property type="match status" value="1"/>
</dbReference>